<gene>
    <name evidence="1" type="ORF">EZS28_023568</name>
</gene>
<dbReference type="EMBL" id="SNRW01007645">
    <property type="protein sequence ID" value="KAA6380904.1"/>
    <property type="molecule type" value="Genomic_DNA"/>
</dbReference>
<sequence length="212" mass="24477">MYVSNRKCVGVDTEECWDVNVTCNRFAHTDPKQTTPDRTPTNLQCRQQIVYTYISVCEMHVNQPYRTEADIFILIGATTDEIYVATERGSVYFDQNGEMEFSDYDYWYIKKIGGVDYSLIKGVSQKVLFHSNGIILPLTKQAKYILKLVGIKNYVEKSRNLEFKIVIWTLTQNKTLDKATIFSLLRTEPFLSLRMNVSIFNFVGYNASIQGI</sequence>
<dbReference type="AlphaFoldDB" id="A0A5J4VEW4"/>
<name>A0A5J4VEW4_9EUKA</name>
<comment type="caution">
    <text evidence="1">The sequence shown here is derived from an EMBL/GenBank/DDBJ whole genome shotgun (WGS) entry which is preliminary data.</text>
</comment>
<protein>
    <submittedName>
        <fullName evidence="1">Uncharacterized protein</fullName>
    </submittedName>
</protein>
<reference evidence="1 2" key="1">
    <citation type="submission" date="2019-03" db="EMBL/GenBank/DDBJ databases">
        <title>Single cell metagenomics reveals metabolic interactions within the superorganism composed of flagellate Streblomastix strix and complex community of Bacteroidetes bacteria on its surface.</title>
        <authorList>
            <person name="Treitli S.C."/>
            <person name="Kolisko M."/>
            <person name="Husnik F."/>
            <person name="Keeling P."/>
            <person name="Hampl V."/>
        </authorList>
    </citation>
    <scope>NUCLEOTIDE SEQUENCE [LARGE SCALE GENOMIC DNA]</scope>
    <source>
        <strain evidence="1">ST1C</strain>
    </source>
</reference>
<proteinExistence type="predicted"/>
<accession>A0A5J4VEW4</accession>
<organism evidence="1 2">
    <name type="scientific">Streblomastix strix</name>
    <dbReference type="NCBI Taxonomy" id="222440"/>
    <lineage>
        <taxon>Eukaryota</taxon>
        <taxon>Metamonada</taxon>
        <taxon>Preaxostyla</taxon>
        <taxon>Oxymonadida</taxon>
        <taxon>Streblomastigidae</taxon>
        <taxon>Streblomastix</taxon>
    </lineage>
</organism>
<evidence type="ECO:0000313" key="2">
    <source>
        <dbReference type="Proteomes" id="UP000324800"/>
    </source>
</evidence>
<evidence type="ECO:0000313" key="1">
    <source>
        <dbReference type="EMBL" id="KAA6380904.1"/>
    </source>
</evidence>
<dbReference type="Proteomes" id="UP000324800">
    <property type="component" value="Unassembled WGS sequence"/>
</dbReference>